<accession>A0A0F8ZVV5</accession>
<evidence type="ECO:0000313" key="1">
    <source>
        <dbReference type="EMBL" id="KKK97977.1"/>
    </source>
</evidence>
<reference evidence="1" key="1">
    <citation type="journal article" date="2015" name="Nature">
        <title>Complex archaea that bridge the gap between prokaryotes and eukaryotes.</title>
        <authorList>
            <person name="Spang A."/>
            <person name="Saw J.H."/>
            <person name="Jorgensen S.L."/>
            <person name="Zaremba-Niedzwiedzka K."/>
            <person name="Martijn J."/>
            <person name="Lind A.E."/>
            <person name="van Eijk R."/>
            <person name="Schleper C."/>
            <person name="Guy L."/>
            <person name="Ettema T.J."/>
        </authorList>
    </citation>
    <scope>NUCLEOTIDE SEQUENCE</scope>
</reference>
<dbReference type="AlphaFoldDB" id="A0A0F8ZVV5"/>
<gene>
    <name evidence="1" type="ORF">LCGC14_2647340</name>
</gene>
<organism evidence="1">
    <name type="scientific">marine sediment metagenome</name>
    <dbReference type="NCBI Taxonomy" id="412755"/>
    <lineage>
        <taxon>unclassified sequences</taxon>
        <taxon>metagenomes</taxon>
        <taxon>ecological metagenomes</taxon>
    </lineage>
</organism>
<proteinExistence type="predicted"/>
<feature type="non-terminal residue" evidence="1">
    <location>
        <position position="82"/>
    </location>
</feature>
<dbReference type="EMBL" id="LAZR01045815">
    <property type="protein sequence ID" value="KKK97977.1"/>
    <property type="molecule type" value="Genomic_DNA"/>
</dbReference>
<sequence>MFTDTGTGEVNQATIIIRSLDGNYNTTGSTVFAEFDRIRIECQDLGGFTYDKFFEVINIIPSQTKGEGTLLTLECLGIEYHT</sequence>
<protein>
    <submittedName>
        <fullName evidence="1">Uncharacterized protein</fullName>
    </submittedName>
</protein>
<comment type="caution">
    <text evidence="1">The sequence shown here is derived from an EMBL/GenBank/DDBJ whole genome shotgun (WGS) entry which is preliminary data.</text>
</comment>
<name>A0A0F8ZVV5_9ZZZZ</name>